<gene>
    <name evidence="11" type="ORF">A4H02_07490</name>
</gene>
<feature type="domain" description="Chorismate-utilising enzyme C-terminal" evidence="9">
    <location>
        <begin position="227"/>
        <end position="480"/>
    </location>
</feature>
<evidence type="ECO:0000259" key="9">
    <source>
        <dbReference type="Pfam" id="PF00425"/>
    </source>
</evidence>
<comment type="catalytic activity">
    <reaction evidence="8">
        <text>chorismate + L-glutamine = anthranilate + pyruvate + L-glutamate + H(+)</text>
        <dbReference type="Rhea" id="RHEA:21732"/>
        <dbReference type="ChEBI" id="CHEBI:15361"/>
        <dbReference type="ChEBI" id="CHEBI:15378"/>
        <dbReference type="ChEBI" id="CHEBI:16567"/>
        <dbReference type="ChEBI" id="CHEBI:29748"/>
        <dbReference type="ChEBI" id="CHEBI:29985"/>
        <dbReference type="ChEBI" id="CHEBI:58359"/>
        <dbReference type="EC" id="4.1.3.27"/>
    </reaction>
</comment>
<dbReference type="Proteomes" id="UP000094570">
    <property type="component" value="Unassembled WGS sequence"/>
</dbReference>
<evidence type="ECO:0000256" key="5">
    <source>
        <dbReference type="ARBA" id="ARBA00022842"/>
    </source>
</evidence>
<name>A0A1E3G2D6_9BACT</name>
<keyword evidence="5" id="KW-0460">Magnesium</keyword>
<dbReference type="EMBL" id="LWAF01000012">
    <property type="protein sequence ID" value="ODN30013.1"/>
    <property type="molecule type" value="Genomic_DNA"/>
</dbReference>
<dbReference type="STRING" id="1008305.A4H02_07490"/>
<evidence type="ECO:0000256" key="2">
    <source>
        <dbReference type="ARBA" id="ARBA00011575"/>
    </source>
</evidence>
<dbReference type="GO" id="GO:0046872">
    <property type="term" value="F:metal ion binding"/>
    <property type="evidence" value="ECO:0007669"/>
    <property type="project" value="UniProtKB-KW"/>
</dbReference>
<reference evidence="12" key="1">
    <citation type="submission" date="2016-04" db="EMBL/GenBank/DDBJ databases">
        <title>The genome sequence project of a novel Fervidobacterium isolate from a hot spring in Thailand.</title>
        <authorList>
            <person name="Gonzalez J.M."/>
            <person name="Cuecas A."/>
            <person name="Kanoksilapatham W."/>
        </authorList>
    </citation>
    <scope>NUCLEOTIDE SEQUENCE [LARGE SCALE GENOMIC DNA]</scope>
    <source>
        <strain evidence="12">FC2004</strain>
    </source>
</reference>
<protein>
    <recommendedName>
        <fullName evidence="3">Anthranilate synthase component 1</fullName>
    </recommendedName>
</protein>
<comment type="function">
    <text evidence="7">Part of a heterotetrameric complex that catalyzes the two-step biosynthesis of anthranilate, an intermediate in the biosynthesis of L-tryptophan. In the first step, the glutamine-binding beta subunit (TrpG) of anthranilate synthase (AS) provides the glutamine amidotransferase activity which generates ammonia as a substrate that, along with chorismate, is used in the second step, catalyzed by the large alpha subunit of AS (TrpE) to produce anthranilate. In the absence of TrpG, TrpE can synthesize anthranilate directly from chorismate and high concentrations of ammonia.</text>
</comment>
<dbReference type="SUPFAM" id="SSF56322">
    <property type="entry name" value="ADC synthase"/>
    <property type="match status" value="1"/>
</dbReference>
<dbReference type="InterPro" id="IPR015890">
    <property type="entry name" value="Chorismate_C"/>
</dbReference>
<evidence type="ECO:0000256" key="7">
    <source>
        <dbReference type="ARBA" id="ARBA00025634"/>
    </source>
</evidence>
<feature type="domain" description="Anthranilate synthase component I N-terminal" evidence="10">
    <location>
        <begin position="24"/>
        <end position="176"/>
    </location>
</feature>
<keyword evidence="12" id="KW-1185">Reference proteome</keyword>
<evidence type="ECO:0000256" key="4">
    <source>
        <dbReference type="ARBA" id="ARBA00022723"/>
    </source>
</evidence>
<keyword evidence="4" id="KW-0479">Metal-binding</keyword>
<comment type="caution">
    <text evidence="11">The sequence shown here is derived from an EMBL/GenBank/DDBJ whole genome shotgun (WGS) entry which is preliminary data.</text>
</comment>
<evidence type="ECO:0000313" key="12">
    <source>
        <dbReference type="Proteomes" id="UP000094570"/>
    </source>
</evidence>
<evidence type="ECO:0000256" key="3">
    <source>
        <dbReference type="ARBA" id="ARBA00020653"/>
    </source>
</evidence>
<sequence>MLDRVLDRLRSEKLSGFALRRLADLETPMSMYLKVRYAYGDGPSFLLESAEQHEKVGRYSFIGAEPFLTVTVSNRRLELKGLVSSVLELDSPRAVLEALRKIATLVSDSVTFEVDTELGEEEKFVPAMVPMALVLLGYESVQYFEKVSFAKTRELSFPEVTLIFPSVLVIFDNYRRLMWNVLVQPARSFSLDVARRELSLLEKYPLSQNELVARETGKTKMTTYLSKSEFCERVEKIKRYIHAGDAFQVVYSQRFALETNVGAVELYRRLRYTNPSPYMFLVQTGEFSLFGSSPETLIKVTGGKVVVHPIAGTRKRGTTVEEDEAIERELLADEKELAEHSMLVDLARNDIGRVARAGTVRVPRLMYIERYSHVMHIVSEVTGELRSGLNALDALAATFPAGTVIGAPKVRAMEIIEETENVAREFYAGSVGYISWAGDADFAITIRSGLLKNGKLFTQAGAGIVYDSVPENEYQETINKAMALLRVAGAEIDGIA</sequence>
<comment type="subunit">
    <text evidence="2">Heterotetramer consisting of two non-identical subunits: a beta subunit (TrpG) and a large alpha subunit (TrpE).</text>
</comment>
<dbReference type="RefSeq" id="WP_069293556.1">
    <property type="nucleotide sequence ID" value="NZ_CP140110.1"/>
</dbReference>
<evidence type="ECO:0000313" key="11">
    <source>
        <dbReference type="EMBL" id="ODN30013.1"/>
    </source>
</evidence>
<evidence type="ECO:0000256" key="8">
    <source>
        <dbReference type="ARBA" id="ARBA00047683"/>
    </source>
</evidence>
<dbReference type="InterPro" id="IPR006805">
    <property type="entry name" value="Anth_synth_I_N"/>
</dbReference>
<dbReference type="Gene3D" id="3.60.120.10">
    <property type="entry name" value="Anthranilate synthase"/>
    <property type="match status" value="1"/>
</dbReference>
<dbReference type="PRINTS" id="PR00095">
    <property type="entry name" value="ANTSNTHASEI"/>
</dbReference>
<dbReference type="InterPro" id="IPR019999">
    <property type="entry name" value="Anth_synth_I-like"/>
</dbReference>
<organism evidence="11 12">
    <name type="scientific">Fervidobacterium thailandense</name>
    <dbReference type="NCBI Taxonomy" id="1008305"/>
    <lineage>
        <taxon>Bacteria</taxon>
        <taxon>Thermotogati</taxon>
        <taxon>Thermotogota</taxon>
        <taxon>Thermotogae</taxon>
        <taxon>Thermotogales</taxon>
        <taxon>Fervidobacteriaceae</taxon>
        <taxon>Fervidobacterium</taxon>
    </lineage>
</organism>
<evidence type="ECO:0000259" key="10">
    <source>
        <dbReference type="Pfam" id="PF04715"/>
    </source>
</evidence>
<dbReference type="PANTHER" id="PTHR11236">
    <property type="entry name" value="AMINOBENZOATE/ANTHRANILATE SYNTHASE"/>
    <property type="match status" value="1"/>
</dbReference>
<dbReference type="GO" id="GO:0004049">
    <property type="term" value="F:anthranilate synthase activity"/>
    <property type="evidence" value="ECO:0007669"/>
    <property type="project" value="UniProtKB-EC"/>
</dbReference>
<dbReference type="Pfam" id="PF04715">
    <property type="entry name" value="Anth_synt_I_N"/>
    <property type="match status" value="1"/>
</dbReference>
<proteinExistence type="predicted"/>
<dbReference type="InterPro" id="IPR005801">
    <property type="entry name" value="ADC_synthase"/>
</dbReference>
<evidence type="ECO:0000256" key="6">
    <source>
        <dbReference type="ARBA" id="ARBA00023239"/>
    </source>
</evidence>
<accession>A0A1E3G2D6</accession>
<dbReference type="AlphaFoldDB" id="A0A1E3G2D6"/>
<dbReference type="PANTHER" id="PTHR11236:SF48">
    <property type="entry name" value="ISOCHORISMATE SYNTHASE MENF"/>
    <property type="match status" value="1"/>
</dbReference>
<keyword evidence="6" id="KW-0456">Lyase</keyword>
<dbReference type="Pfam" id="PF00425">
    <property type="entry name" value="Chorismate_bind"/>
    <property type="match status" value="1"/>
</dbReference>
<evidence type="ECO:0000256" key="1">
    <source>
        <dbReference type="ARBA" id="ARBA00001946"/>
    </source>
</evidence>
<comment type="cofactor">
    <cofactor evidence="1">
        <name>Mg(2+)</name>
        <dbReference type="ChEBI" id="CHEBI:18420"/>
    </cofactor>
</comment>
<dbReference type="GO" id="GO:0000162">
    <property type="term" value="P:L-tryptophan biosynthetic process"/>
    <property type="evidence" value="ECO:0007669"/>
    <property type="project" value="TreeGrafter"/>
</dbReference>
<dbReference type="OrthoDB" id="9803598at2"/>